<proteinExistence type="inferred from homology"/>
<evidence type="ECO:0000256" key="3">
    <source>
        <dbReference type="ARBA" id="ARBA00022729"/>
    </source>
</evidence>
<dbReference type="SMART" id="SM00062">
    <property type="entry name" value="PBPb"/>
    <property type="match status" value="1"/>
</dbReference>
<gene>
    <name evidence="7" type="ORF">SAMN05216221_2628</name>
</gene>
<evidence type="ECO:0000256" key="1">
    <source>
        <dbReference type="ARBA" id="ARBA00004196"/>
    </source>
</evidence>
<evidence type="ECO:0000313" key="7">
    <source>
        <dbReference type="EMBL" id="SDS78492.1"/>
    </source>
</evidence>
<feature type="signal peptide" evidence="5">
    <location>
        <begin position="1"/>
        <end position="23"/>
    </location>
</feature>
<evidence type="ECO:0000256" key="2">
    <source>
        <dbReference type="ARBA" id="ARBA00010333"/>
    </source>
</evidence>
<dbReference type="RefSeq" id="WP_197673117.1">
    <property type="nucleotide sequence ID" value="NZ_LT629751.1"/>
</dbReference>
<dbReference type="PANTHER" id="PTHR35936:SF19">
    <property type="entry name" value="AMINO-ACID-BINDING PROTEIN YXEM-RELATED"/>
    <property type="match status" value="1"/>
</dbReference>
<dbReference type="PROSITE" id="PS01039">
    <property type="entry name" value="SBP_BACTERIAL_3"/>
    <property type="match status" value="1"/>
</dbReference>
<evidence type="ECO:0000256" key="5">
    <source>
        <dbReference type="SAM" id="SignalP"/>
    </source>
</evidence>
<dbReference type="AlphaFoldDB" id="A0A1H1V148"/>
<keyword evidence="3 5" id="KW-0732">Signal</keyword>
<dbReference type="EMBL" id="LT629751">
    <property type="protein sequence ID" value="SDS78492.1"/>
    <property type="molecule type" value="Genomic_DNA"/>
</dbReference>
<comment type="similarity">
    <text evidence="2 4">Belongs to the bacterial solute-binding protein 3 family.</text>
</comment>
<dbReference type="SUPFAM" id="SSF53850">
    <property type="entry name" value="Periplasmic binding protein-like II"/>
    <property type="match status" value="1"/>
</dbReference>
<dbReference type="Pfam" id="PF00497">
    <property type="entry name" value="SBP_bac_3"/>
    <property type="match status" value="1"/>
</dbReference>
<dbReference type="Gene3D" id="3.40.190.10">
    <property type="entry name" value="Periplasmic binding protein-like II"/>
    <property type="match status" value="2"/>
</dbReference>
<dbReference type="GO" id="GO:0030313">
    <property type="term" value="C:cell envelope"/>
    <property type="evidence" value="ECO:0007669"/>
    <property type="project" value="UniProtKB-SubCell"/>
</dbReference>
<evidence type="ECO:0000313" key="8">
    <source>
        <dbReference type="Proteomes" id="UP000243359"/>
    </source>
</evidence>
<reference evidence="8" key="1">
    <citation type="submission" date="2016-10" db="EMBL/GenBank/DDBJ databases">
        <authorList>
            <person name="Varghese N."/>
            <person name="Submissions S."/>
        </authorList>
    </citation>
    <scope>NUCLEOTIDE SEQUENCE [LARGE SCALE GENOMIC DNA]</scope>
    <source>
        <strain evidence="8">KCTC 32247</strain>
    </source>
</reference>
<comment type="subcellular location">
    <subcellularLocation>
        <location evidence="1">Cell envelope</location>
    </subcellularLocation>
</comment>
<evidence type="ECO:0000259" key="6">
    <source>
        <dbReference type="SMART" id="SM00062"/>
    </source>
</evidence>
<evidence type="ECO:0000256" key="4">
    <source>
        <dbReference type="RuleBase" id="RU003744"/>
    </source>
</evidence>
<feature type="chain" id="PRO_5009262877" evidence="5">
    <location>
        <begin position="24"/>
        <end position="252"/>
    </location>
</feature>
<name>A0A1H1V148_9PSED</name>
<sequence>MMRVDSTIFALLFAVLLAQSVHAETLRVATEGNYAPFSYHDESGTLSGFDVEIAQALCQQMQVECEIQTIVWSDLIPSLESGKIDMIVASMARTPERELRVDFSDYYYQSHSVFAGRTDIATDTSPESLAGLRLAILGGTIQAAFAQERYPHNPLLLVANQEEAFDLLLAGKADLVLSDTINLLDFLQQPEAVGYDFIGPPLLAETLSSKAHIAVREGDSRLLQRLNHALEEIRLNGAYDRINRHYFPFSIY</sequence>
<dbReference type="InterPro" id="IPR001638">
    <property type="entry name" value="Solute-binding_3/MltF_N"/>
</dbReference>
<dbReference type="Proteomes" id="UP000243359">
    <property type="component" value="Chromosome I"/>
</dbReference>
<dbReference type="PANTHER" id="PTHR35936">
    <property type="entry name" value="MEMBRANE-BOUND LYTIC MUREIN TRANSGLYCOSYLASE F"/>
    <property type="match status" value="1"/>
</dbReference>
<dbReference type="STRING" id="1392877.SAMN05216221_2628"/>
<protein>
    <submittedName>
        <fullName evidence="7">Polar amino acid transport system substrate-binding protein</fullName>
    </submittedName>
</protein>
<accession>A0A1H1V148</accession>
<keyword evidence="8" id="KW-1185">Reference proteome</keyword>
<organism evidence="7 8">
    <name type="scientific">Pseudomonas oryzae</name>
    <dbReference type="NCBI Taxonomy" id="1392877"/>
    <lineage>
        <taxon>Bacteria</taxon>
        <taxon>Pseudomonadati</taxon>
        <taxon>Pseudomonadota</taxon>
        <taxon>Gammaproteobacteria</taxon>
        <taxon>Pseudomonadales</taxon>
        <taxon>Pseudomonadaceae</taxon>
        <taxon>Pseudomonas</taxon>
    </lineage>
</organism>
<dbReference type="InterPro" id="IPR018313">
    <property type="entry name" value="SBP_3_CS"/>
</dbReference>
<feature type="domain" description="Solute-binding protein family 3/N-terminal" evidence="6">
    <location>
        <begin position="25"/>
        <end position="250"/>
    </location>
</feature>